<keyword evidence="3" id="KW-1185">Reference proteome</keyword>
<name>A0AAP0LFU1_9MAGN</name>
<reference evidence="2 3" key="1">
    <citation type="submission" date="2024-01" db="EMBL/GenBank/DDBJ databases">
        <title>Genome assemblies of Stephania.</title>
        <authorList>
            <person name="Yang L."/>
        </authorList>
    </citation>
    <scope>NUCLEOTIDE SEQUENCE [LARGE SCALE GENOMIC DNA]</scope>
    <source>
        <strain evidence="2">YNDBR</strain>
        <tissue evidence="2">Leaf</tissue>
    </source>
</reference>
<dbReference type="EMBL" id="JBBNAF010000001">
    <property type="protein sequence ID" value="KAK9168870.1"/>
    <property type="molecule type" value="Genomic_DNA"/>
</dbReference>
<comment type="caution">
    <text evidence="2">The sequence shown here is derived from an EMBL/GenBank/DDBJ whole genome shotgun (WGS) entry which is preliminary data.</text>
</comment>
<dbReference type="AlphaFoldDB" id="A0AAP0LFU1"/>
<proteinExistence type="predicted"/>
<evidence type="ECO:0000313" key="3">
    <source>
        <dbReference type="Proteomes" id="UP001420932"/>
    </source>
</evidence>
<accession>A0AAP0LFU1</accession>
<evidence type="ECO:0000313" key="2">
    <source>
        <dbReference type="EMBL" id="KAK9168870.1"/>
    </source>
</evidence>
<sequence length="111" mass="11713">MGSNEVAGSYEDSGQTANDVDDNDGVVGSDTTSAPAPKIGMVFDNPEDAKAFSNNMAKGLCGYLMFHGQFNRDVVLFPTAPATHLQFFLGSVKCSTSLLAMILRLTGTSTK</sequence>
<protein>
    <submittedName>
        <fullName evidence="2">Uncharacterized protein</fullName>
    </submittedName>
</protein>
<evidence type="ECO:0000256" key="1">
    <source>
        <dbReference type="SAM" id="MobiDB-lite"/>
    </source>
</evidence>
<feature type="region of interest" description="Disordered" evidence="1">
    <location>
        <begin position="1"/>
        <end position="40"/>
    </location>
</feature>
<dbReference type="Proteomes" id="UP001420932">
    <property type="component" value="Unassembled WGS sequence"/>
</dbReference>
<gene>
    <name evidence="2" type="ORF">Syun_001010</name>
</gene>
<organism evidence="2 3">
    <name type="scientific">Stephania yunnanensis</name>
    <dbReference type="NCBI Taxonomy" id="152371"/>
    <lineage>
        <taxon>Eukaryota</taxon>
        <taxon>Viridiplantae</taxon>
        <taxon>Streptophyta</taxon>
        <taxon>Embryophyta</taxon>
        <taxon>Tracheophyta</taxon>
        <taxon>Spermatophyta</taxon>
        <taxon>Magnoliopsida</taxon>
        <taxon>Ranunculales</taxon>
        <taxon>Menispermaceae</taxon>
        <taxon>Menispermoideae</taxon>
        <taxon>Cissampelideae</taxon>
        <taxon>Stephania</taxon>
    </lineage>
</organism>